<evidence type="ECO:0008006" key="3">
    <source>
        <dbReference type="Google" id="ProtNLM"/>
    </source>
</evidence>
<accession>A0A367YZN3</accession>
<dbReference type="AlphaFoldDB" id="A0A367YZN3"/>
<dbReference type="InterPro" id="IPR036291">
    <property type="entry name" value="NAD(P)-bd_dom_sf"/>
</dbReference>
<sequence length="316" mass="33490">MSAGRPDLDLPRLRAGLALTVRDDGELQVGAGAAARRLHGVGADLLPLLHRMDGSSRLDTLRGLDPRAPELVDALAAADLLEPPRRPGTGGTVLVVGAGALGRAIATRLAAAGVQLLLCDPEPPAPGLYDGPPRPVAAEALRAELVAARPASRARPPRVLAHWSQLLELGPGTPPPDVVVVAPDRAECDRAVTDTLLRRDLPHLLVRPLDGGAQVGPFVLPGTGCCTRCTDLYRAGRDPRWPAVLVQLIRQRSRPDAVAVDWAAATAVVQVLAALHGHRPDLCGHTLELDPRDWSTRLRRWPAHPGCGCDLSLLEH</sequence>
<protein>
    <recommendedName>
        <fullName evidence="3">Thiamine biosynthesis protein ThiF</fullName>
    </recommendedName>
</protein>
<gene>
    <name evidence="1" type="ORF">DT076_00240</name>
</gene>
<dbReference type="EMBL" id="QOUI01000001">
    <property type="protein sequence ID" value="RCK70959.1"/>
    <property type="molecule type" value="Genomic_DNA"/>
</dbReference>
<organism evidence="1 2">
    <name type="scientific">Desertihabitans brevis</name>
    <dbReference type="NCBI Taxonomy" id="2268447"/>
    <lineage>
        <taxon>Bacteria</taxon>
        <taxon>Bacillati</taxon>
        <taxon>Actinomycetota</taxon>
        <taxon>Actinomycetes</taxon>
        <taxon>Propionibacteriales</taxon>
        <taxon>Propionibacteriaceae</taxon>
        <taxon>Desertihabitans</taxon>
    </lineage>
</organism>
<name>A0A367YZN3_9ACTN</name>
<dbReference type="RefSeq" id="WP_114124662.1">
    <property type="nucleotide sequence ID" value="NZ_QOUI01000001.1"/>
</dbReference>
<evidence type="ECO:0000313" key="2">
    <source>
        <dbReference type="Proteomes" id="UP000252770"/>
    </source>
</evidence>
<proteinExistence type="predicted"/>
<keyword evidence="2" id="KW-1185">Reference proteome</keyword>
<reference evidence="1 2" key="1">
    <citation type="submission" date="2018-07" db="EMBL/GenBank/DDBJ databases">
        <title>Desertimonas flava gen. nov. sp. nov.</title>
        <authorList>
            <person name="Liu S."/>
        </authorList>
    </citation>
    <scope>NUCLEOTIDE SEQUENCE [LARGE SCALE GENOMIC DNA]</scope>
    <source>
        <strain evidence="1 2">16Sb5-5</strain>
    </source>
</reference>
<evidence type="ECO:0000313" key="1">
    <source>
        <dbReference type="EMBL" id="RCK70959.1"/>
    </source>
</evidence>
<dbReference type="Proteomes" id="UP000252770">
    <property type="component" value="Unassembled WGS sequence"/>
</dbReference>
<dbReference type="Gene3D" id="3.40.50.720">
    <property type="entry name" value="NAD(P)-binding Rossmann-like Domain"/>
    <property type="match status" value="1"/>
</dbReference>
<dbReference type="SUPFAM" id="SSF51735">
    <property type="entry name" value="NAD(P)-binding Rossmann-fold domains"/>
    <property type="match status" value="1"/>
</dbReference>
<comment type="caution">
    <text evidence="1">The sequence shown here is derived from an EMBL/GenBank/DDBJ whole genome shotgun (WGS) entry which is preliminary data.</text>
</comment>